<keyword evidence="5" id="KW-1185">Reference proteome</keyword>
<feature type="domain" description="AB hydrolase-1" evidence="3">
    <location>
        <begin position="40"/>
        <end position="278"/>
    </location>
</feature>
<name>A0ABD1WR56_9LAMI</name>
<dbReference type="EMBL" id="JBFOLJ010000002">
    <property type="protein sequence ID" value="KAL2552139.1"/>
    <property type="molecule type" value="Genomic_DNA"/>
</dbReference>
<comment type="caution">
    <text evidence="4">The sequence shown here is derived from an EMBL/GenBank/DDBJ whole genome shotgun (WGS) entry which is preliminary data.</text>
</comment>
<dbReference type="FunFam" id="3.40.50.1820:FF:000051">
    <property type="entry name" value="(S)-hydroxynitrile lyase"/>
    <property type="match status" value="1"/>
</dbReference>
<dbReference type="InterPro" id="IPR000073">
    <property type="entry name" value="AB_hydrolase_1"/>
</dbReference>
<dbReference type="InterPro" id="IPR045889">
    <property type="entry name" value="MES/HNL"/>
</dbReference>
<gene>
    <name evidence="4" type="ORF">Fot_05758</name>
</gene>
<evidence type="ECO:0000313" key="4">
    <source>
        <dbReference type="EMBL" id="KAL2552139.1"/>
    </source>
</evidence>
<evidence type="ECO:0000313" key="5">
    <source>
        <dbReference type="Proteomes" id="UP001604277"/>
    </source>
</evidence>
<dbReference type="GO" id="GO:0016787">
    <property type="term" value="F:hydrolase activity"/>
    <property type="evidence" value="ECO:0007669"/>
    <property type="project" value="UniProtKB-KW"/>
</dbReference>
<dbReference type="Gene3D" id="3.40.50.1820">
    <property type="entry name" value="alpha/beta hydrolase"/>
    <property type="match status" value="1"/>
</dbReference>
<dbReference type="PANTHER" id="PTHR10992">
    <property type="entry name" value="METHYLESTERASE FAMILY MEMBER"/>
    <property type="match status" value="1"/>
</dbReference>
<dbReference type="PANTHER" id="PTHR10992:SF1083">
    <property type="entry name" value="METHYLESTERASE 1"/>
    <property type="match status" value="1"/>
</dbReference>
<accession>A0ABD1WR56</accession>
<sequence>MGLHLLLAQLLVVFLFIFASTSVSANGNAKGMEGDKQKKHFVLVHGACHGSWCWYKLKPLLEAAGHRVTAMDLSASGINPKRLDELQTFSDYTLPLLEVMESISPDEKVVLVGHSLGGMSMAFAMEKYPNKISVAVFVNAFMPDTIHSPSFVLDQYIERTPAKDFLDIQSLPFGKNGHLTSLLFGPKFISAKLYQLCSPEDVALAKALLRPTSLFREDLSTKRAFSNEGFGSVKRAYIISAKDKTITQEFQRWEIENTGVAIVKEIKDADHMAMLSKPKKLCQCLLDIVN</sequence>
<protein>
    <submittedName>
        <fullName evidence="4">Methylesterase 1</fullName>
    </submittedName>
</protein>
<evidence type="ECO:0000256" key="2">
    <source>
        <dbReference type="SAM" id="SignalP"/>
    </source>
</evidence>
<evidence type="ECO:0000259" key="3">
    <source>
        <dbReference type="Pfam" id="PF00561"/>
    </source>
</evidence>
<proteinExistence type="predicted"/>
<dbReference type="Pfam" id="PF00561">
    <property type="entry name" value="Abhydrolase_1"/>
    <property type="match status" value="1"/>
</dbReference>
<dbReference type="InterPro" id="IPR029058">
    <property type="entry name" value="AB_hydrolase_fold"/>
</dbReference>
<organism evidence="4 5">
    <name type="scientific">Forsythia ovata</name>
    <dbReference type="NCBI Taxonomy" id="205694"/>
    <lineage>
        <taxon>Eukaryota</taxon>
        <taxon>Viridiplantae</taxon>
        <taxon>Streptophyta</taxon>
        <taxon>Embryophyta</taxon>
        <taxon>Tracheophyta</taxon>
        <taxon>Spermatophyta</taxon>
        <taxon>Magnoliopsida</taxon>
        <taxon>eudicotyledons</taxon>
        <taxon>Gunneridae</taxon>
        <taxon>Pentapetalae</taxon>
        <taxon>asterids</taxon>
        <taxon>lamiids</taxon>
        <taxon>Lamiales</taxon>
        <taxon>Oleaceae</taxon>
        <taxon>Forsythieae</taxon>
        <taxon>Forsythia</taxon>
    </lineage>
</organism>
<feature type="chain" id="PRO_5044866132" evidence="2">
    <location>
        <begin position="26"/>
        <end position="290"/>
    </location>
</feature>
<dbReference type="AlphaFoldDB" id="A0ABD1WR56"/>
<dbReference type="SUPFAM" id="SSF53474">
    <property type="entry name" value="alpha/beta-Hydrolases"/>
    <property type="match status" value="1"/>
</dbReference>
<feature type="signal peptide" evidence="2">
    <location>
        <begin position="1"/>
        <end position="25"/>
    </location>
</feature>
<reference evidence="5" key="1">
    <citation type="submission" date="2024-07" db="EMBL/GenBank/DDBJ databases">
        <title>Two chromosome-level genome assemblies of Korean endemic species Abeliophyllum distichum and Forsythia ovata (Oleaceae).</title>
        <authorList>
            <person name="Jang H."/>
        </authorList>
    </citation>
    <scope>NUCLEOTIDE SEQUENCE [LARGE SCALE GENOMIC DNA]</scope>
</reference>
<keyword evidence="1" id="KW-0378">Hydrolase</keyword>
<dbReference type="Proteomes" id="UP001604277">
    <property type="component" value="Unassembled WGS sequence"/>
</dbReference>
<keyword evidence="2" id="KW-0732">Signal</keyword>
<evidence type="ECO:0000256" key="1">
    <source>
        <dbReference type="ARBA" id="ARBA00022801"/>
    </source>
</evidence>